<dbReference type="Pfam" id="PF04203">
    <property type="entry name" value="Sortase"/>
    <property type="match status" value="1"/>
</dbReference>
<accession>A0A7X9E6F3</accession>
<evidence type="ECO:0000256" key="1">
    <source>
        <dbReference type="ARBA" id="ARBA00022801"/>
    </source>
</evidence>
<keyword evidence="2" id="KW-1133">Transmembrane helix</keyword>
<sequence length="223" mass="25172">MLLKRNKIKRKGNLDLLDTLIRLGLFLIALALLLFVVIFCPVVIKEIEYRLSKPSENMVVLAPKSSSTGVANEGKEIVPVDKDFSIVVPKIKANSKVIPDVDPYDSKIYQKELTKGVAHAKGSVYPGQVGNSFYFAHSSDNFYNANRYNSVFYLLNKLEEGDLFYFSYKEELFKYKVVQTKIVESESINYLSGKTNRKLATLMTCWPAGTTLKRLVVVGELVE</sequence>
<name>A0A7X9E6F3_UNCKA</name>
<proteinExistence type="predicted"/>
<dbReference type="NCBIfam" id="TIGR01076">
    <property type="entry name" value="sortase_fam"/>
    <property type="match status" value="1"/>
</dbReference>
<dbReference type="Proteomes" id="UP000590542">
    <property type="component" value="Unassembled WGS sequence"/>
</dbReference>
<dbReference type="InterPro" id="IPR005754">
    <property type="entry name" value="Sortase"/>
</dbReference>
<dbReference type="EMBL" id="JAAZNV010000006">
    <property type="protein sequence ID" value="NMB91364.1"/>
    <property type="molecule type" value="Genomic_DNA"/>
</dbReference>
<dbReference type="SUPFAM" id="SSF63817">
    <property type="entry name" value="Sortase"/>
    <property type="match status" value="1"/>
</dbReference>
<keyword evidence="1" id="KW-0378">Hydrolase</keyword>
<evidence type="ECO:0000256" key="2">
    <source>
        <dbReference type="SAM" id="Phobius"/>
    </source>
</evidence>
<dbReference type="AlphaFoldDB" id="A0A7X9E6F3"/>
<keyword evidence="2" id="KW-0812">Transmembrane</keyword>
<dbReference type="InterPro" id="IPR023365">
    <property type="entry name" value="Sortase_dom-sf"/>
</dbReference>
<gene>
    <name evidence="3" type="ORF">GYA37_00790</name>
</gene>
<evidence type="ECO:0000313" key="4">
    <source>
        <dbReference type="Proteomes" id="UP000590542"/>
    </source>
</evidence>
<evidence type="ECO:0000313" key="3">
    <source>
        <dbReference type="EMBL" id="NMB91364.1"/>
    </source>
</evidence>
<reference evidence="3 4" key="1">
    <citation type="journal article" date="2020" name="Biotechnol. Biofuels">
        <title>New insights from the biogas microbiome by comprehensive genome-resolved metagenomics of nearly 1600 species originating from multiple anaerobic digesters.</title>
        <authorList>
            <person name="Campanaro S."/>
            <person name="Treu L."/>
            <person name="Rodriguez-R L.M."/>
            <person name="Kovalovszki A."/>
            <person name="Ziels R.M."/>
            <person name="Maus I."/>
            <person name="Zhu X."/>
            <person name="Kougias P.G."/>
            <person name="Basile A."/>
            <person name="Luo G."/>
            <person name="Schluter A."/>
            <person name="Konstantinidis K.T."/>
            <person name="Angelidaki I."/>
        </authorList>
    </citation>
    <scope>NUCLEOTIDE SEQUENCE [LARGE SCALE GENOMIC DNA]</scope>
    <source>
        <strain evidence="3">AS27yjCOA_202</strain>
    </source>
</reference>
<protein>
    <submittedName>
        <fullName evidence="3">Sortase</fullName>
    </submittedName>
</protein>
<dbReference type="Gene3D" id="2.40.260.10">
    <property type="entry name" value="Sortase"/>
    <property type="match status" value="1"/>
</dbReference>
<comment type="caution">
    <text evidence="3">The sequence shown here is derived from an EMBL/GenBank/DDBJ whole genome shotgun (WGS) entry which is preliminary data.</text>
</comment>
<keyword evidence="2" id="KW-0472">Membrane</keyword>
<feature type="transmembrane region" description="Helical" evidence="2">
    <location>
        <begin position="20"/>
        <end position="44"/>
    </location>
</feature>
<organism evidence="3 4">
    <name type="scientific">candidate division WWE3 bacterium</name>
    <dbReference type="NCBI Taxonomy" id="2053526"/>
    <lineage>
        <taxon>Bacteria</taxon>
        <taxon>Katanobacteria</taxon>
    </lineage>
</organism>
<dbReference type="GO" id="GO:0016787">
    <property type="term" value="F:hydrolase activity"/>
    <property type="evidence" value="ECO:0007669"/>
    <property type="project" value="UniProtKB-KW"/>
</dbReference>